<dbReference type="EMBL" id="KP282253">
    <property type="protein sequence ID" value="ALH06368.1"/>
    <property type="molecule type" value="Genomic_DNA"/>
</dbReference>
<reference evidence="1" key="1">
    <citation type="journal article" date="2016" name="Mol. Phylogenet. Evol.">
        <title>Coordinated ultrastructural and phylogenomic analyses shed light on the hidden phycobiont diversity of Trebouxia microalgae in Ramalina fraxinea.</title>
        <authorList>
            <person name="Catala S."/>
            <person name="Del Campo E.M."/>
            <person name="Barreno E."/>
            <person name="Garcia-Breijo F.J."/>
            <person name="Reig-Arminana J."/>
            <person name="Casano L.M."/>
        </authorList>
    </citation>
    <scope>NUCLEOTIDE SEQUENCE</scope>
</reference>
<dbReference type="EMBL" id="KP282262">
    <property type="protein sequence ID" value="ALH06386.1"/>
    <property type="molecule type" value="Genomic_DNA"/>
</dbReference>
<dbReference type="EMBL" id="KP282270">
    <property type="protein sequence ID" value="ALH06402.1"/>
    <property type="molecule type" value="Genomic_DNA"/>
</dbReference>
<gene>
    <name evidence="1" type="primary">ORF248</name>
    <name evidence="2" type="synonym">psbA</name>
</gene>
<proteinExistence type="predicted"/>
<dbReference type="EMBL" id="KP282267">
    <property type="protein sequence ID" value="ALH06396.1"/>
    <property type="molecule type" value="Genomic_DNA"/>
</dbReference>
<dbReference type="EMBL" id="KP282250">
    <property type="protein sequence ID" value="ALH06362.1"/>
    <property type="molecule type" value="Genomic_DNA"/>
</dbReference>
<dbReference type="EMBL" id="KP282251">
    <property type="protein sequence ID" value="ALH06364.1"/>
    <property type="molecule type" value="Genomic_DNA"/>
</dbReference>
<keyword evidence="1" id="KW-0934">Plastid</keyword>
<dbReference type="EMBL" id="KP282265">
    <property type="protein sequence ID" value="ALH06392.1"/>
    <property type="molecule type" value="Genomic_DNA"/>
</dbReference>
<keyword evidence="1" id="KW-0150">Chloroplast</keyword>
<dbReference type="GO" id="GO:0004519">
    <property type="term" value="F:endonuclease activity"/>
    <property type="evidence" value="ECO:0007669"/>
    <property type="project" value="UniProtKB-KW"/>
</dbReference>
<evidence type="ECO:0000313" key="1">
    <source>
        <dbReference type="EMBL" id="ALH06392.1"/>
    </source>
</evidence>
<dbReference type="EMBL" id="KP282259">
    <property type="protein sequence ID" value="ALH06380.1"/>
    <property type="molecule type" value="Genomic_DNA"/>
</dbReference>
<dbReference type="EMBL" id="KP282264">
    <property type="protein sequence ID" value="ALH06390.1"/>
    <property type="molecule type" value="Genomic_DNA"/>
</dbReference>
<dbReference type="EMBL" id="KP282256">
    <property type="protein sequence ID" value="ALH06374.1"/>
    <property type="molecule type" value="Genomic_DNA"/>
</dbReference>
<dbReference type="EMBL" id="KP282257">
    <property type="protein sequence ID" value="ALH06376.1"/>
    <property type="molecule type" value="Genomic_DNA"/>
</dbReference>
<keyword evidence="1" id="KW-0540">Nuclease</keyword>
<dbReference type="EMBL" id="KP282254">
    <property type="protein sequence ID" value="ALH06370.1"/>
    <property type="molecule type" value="Genomic_DNA"/>
</dbReference>
<keyword evidence="1" id="KW-0255">Endonuclease</keyword>
<accession>A0A0S0N4M5</accession>
<dbReference type="EMBL" id="KP282255">
    <property type="protein sequence ID" value="ALH06372.1"/>
    <property type="molecule type" value="Genomic_DNA"/>
</dbReference>
<dbReference type="EMBL" id="KP282263">
    <property type="protein sequence ID" value="ALH06388.1"/>
    <property type="molecule type" value="Genomic_DNA"/>
</dbReference>
<dbReference type="AlphaFoldDB" id="A0A0S0N4M5"/>
<organism evidence="1">
    <name type="scientific">uncultured Trebouxia</name>
    <dbReference type="NCBI Taxonomy" id="1229085"/>
    <lineage>
        <taxon>Eukaryota</taxon>
        <taxon>Viridiplantae</taxon>
        <taxon>Chlorophyta</taxon>
        <taxon>core chlorophytes</taxon>
        <taxon>Trebouxiophyceae</taxon>
        <taxon>environmental samples</taxon>
    </lineage>
</organism>
<dbReference type="EMBL" id="KP282271">
    <property type="protein sequence ID" value="ALH06404.1"/>
    <property type="molecule type" value="Genomic_DNA"/>
</dbReference>
<dbReference type="EMBL" id="KP282261">
    <property type="protein sequence ID" value="ALH06384.1"/>
    <property type="molecule type" value="Genomic_DNA"/>
</dbReference>
<dbReference type="EMBL" id="KP282252">
    <property type="protein sequence ID" value="ALH06366.1"/>
    <property type="molecule type" value="Genomic_DNA"/>
</dbReference>
<dbReference type="EMBL" id="KP282260">
    <property type="protein sequence ID" value="ALH06382.1"/>
    <property type="molecule type" value="Genomic_DNA"/>
</dbReference>
<keyword evidence="1" id="KW-0378">Hydrolase</keyword>
<dbReference type="EMBL" id="KP282298">
    <property type="protein sequence ID" value="ALH06451.1"/>
    <property type="molecule type" value="Genomic_DNA"/>
</dbReference>
<sequence length="248" mass="29220">MVFKNSEEFKKKENGKILKLISLRNHVYVSGNYTGKESALVVFCKTYKQQFTTTFTNYKRSQTGLLCCGNQKKSEKLKGRVFSKKTLQQMKKSAFSRKSTSHVIGNQWRRTKEYRVWEKTVKKQWNSECALTGCKHPKNKKDSLVIHHFYSFNTEFSSPFLNSLRFRPENGILICQSSHKAFHDMYGYRNNTIFQFLDFLKFLMTDSIKSTPISSQVFQEWKEGSETRVYDPARVMKLHERLGKIHIF</sequence>
<dbReference type="EMBL" id="KP282272">
    <property type="protein sequence ID" value="ALH06406.1"/>
    <property type="molecule type" value="Genomic_DNA"/>
</dbReference>
<name>A0A0S0N4M5_9CHLO</name>
<evidence type="ECO:0000313" key="2">
    <source>
        <dbReference type="EMBL" id="ALH06451.1"/>
    </source>
</evidence>
<dbReference type="EMBL" id="KP282268">
    <property type="protein sequence ID" value="ALH06398.1"/>
    <property type="molecule type" value="Genomic_DNA"/>
</dbReference>
<geneLocation type="chloroplast" evidence="1"/>
<dbReference type="EMBL" id="KP282266">
    <property type="protein sequence ID" value="ALH06394.1"/>
    <property type="molecule type" value="Genomic_DNA"/>
</dbReference>
<dbReference type="EMBL" id="KP282269">
    <property type="protein sequence ID" value="ALH06400.1"/>
    <property type="molecule type" value="Genomic_DNA"/>
</dbReference>
<protein>
    <submittedName>
        <fullName evidence="1">Putative HNH endonuclease</fullName>
    </submittedName>
</protein>
<dbReference type="EMBL" id="KP282258">
    <property type="protein sequence ID" value="ALH06378.1"/>
    <property type="molecule type" value="Genomic_DNA"/>
</dbReference>